<proteinExistence type="predicted"/>
<dbReference type="EMBL" id="GBXM01070938">
    <property type="protein sequence ID" value="JAH37639.1"/>
    <property type="molecule type" value="Transcribed_RNA"/>
</dbReference>
<dbReference type="AlphaFoldDB" id="A0A0E9S880"/>
<evidence type="ECO:0000313" key="1">
    <source>
        <dbReference type="EMBL" id="JAH37639.1"/>
    </source>
</evidence>
<accession>A0A0E9S880</accession>
<sequence length="55" mass="6614">MENVWRVNRTACAYYYFFICKSRNFVFHCNSRYSSSICHKLALHLRVFTQLLCTA</sequence>
<protein>
    <submittedName>
        <fullName evidence="1">Uncharacterized protein</fullName>
    </submittedName>
</protein>
<name>A0A0E9S880_ANGAN</name>
<reference evidence="1" key="1">
    <citation type="submission" date="2014-11" db="EMBL/GenBank/DDBJ databases">
        <authorList>
            <person name="Amaro Gonzalez C."/>
        </authorList>
    </citation>
    <scope>NUCLEOTIDE SEQUENCE</scope>
</reference>
<reference evidence="1" key="2">
    <citation type="journal article" date="2015" name="Fish Shellfish Immunol.">
        <title>Early steps in the European eel (Anguilla anguilla)-Vibrio vulnificus interaction in the gills: Role of the RtxA13 toxin.</title>
        <authorList>
            <person name="Callol A."/>
            <person name="Pajuelo D."/>
            <person name="Ebbesson L."/>
            <person name="Teles M."/>
            <person name="MacKenzie S."/>
            <person name="Amaro C."/>
        </authorList>
    </citation>
    <scope>NUCLEOTIDE SEQUENCE</scope>
</reference>
<organism evidence="1">
    <name type="scientific">Anguilla anguilla</name>
    <name type="common">European freshwater eel</name>
    <name type="synonym">Muraena anguilla</name>
    <dbReference type="NCBI Taxonomy" id="7936"/>
    <lineage>
        <taxon>Eukaryota</taxon>
        <taxon>Metazoa</taxon>
        <taxon>Chordata</taxon>
        <taxon>Craniata</taxon>
        <taxon>Vertebrata</taxon>
        <taxon>Euteleostomi</taxon>
        <taxon>Actinopterygii</taxon>
        <taxon>Neopterygii</taxon>
        <taxon>Teleostei</taxon>
        <taxon>Anguilliformes</taxon>
        <taxon>Anguillidae</taxon>
        <taxon>Anguilla</taxon>
    </lineage>
</organism>